<proteinExistence type="inferred from homology"/>
<dbReference type="Pfam" id="PF05160">
    <property type="entry name" value="DSS1_SEM1"/>
    <property type="match status" value="1"/>
</dbReference>
<dbReference type="OMA" id="TLWENNW"/>
<dbReference type="RefSeq" id="XP_004336974.1">
    <property type="nucleotide sequence ID" value="XM_004336926.1"/>
</dbReference>
<protein>
    <submittedName>
        <fullName evidence="3">DSS1/SEM1 family protein</fullName>
    </submittedName>
</protein>
<keyword evidence="4" id="KW-1185">Reference proteome</keyword>
<accession>L8GS53</accession>
<dbReference type="EMBL" id="KB008039">
    <property type="protein sequence ID" value="ELR14961.1"/>
    <property type="molecule type" value="Genomic_DNA"/>
</dbReference>
<dbReference type="InterPro" id="IPR007834">
    <property type="entry name" value="DSS1_SEM1"/>
</dbReference>
<evidence type="ECO:0000256" key="1">
    <source>
        <dbReference type="ARBA" id="ARBA00034491"/>
    </source>
</evidence>
<dbReference type="VEuPathDB" id="AmoebaDB:ACA1_019640"/>
<feature type="compositionally biased region" description="Acidic residues" evidence="2">
    <location>
        <begin position="16"/>
        <end position="38"/>
    </location>
</feature>
<dbReference type="PANTHER" id="PTHR16771">
    <property type="entry name" value="26 PROTEASOME COMPLEX SUBUNIT DSS1"/>
    <property type="match status" value="1"/>
</dbReference>
<dbReference type="SMART" id="SM01385">
    <property type="entry name" value="DSS1_SEM1"/>
    <property type="match status" value="1"/>
</dbReference>
<dbReference type="Proteomes" id="UP000011083">
    <property type="component" value="Unassembled WGS sequence"/>
</dbReference>
<reference evidence="3 4" key="1">
    <citation type="journal article" date="2013" name="Genome Biol.">
        <title>Genome of Acanthamoeba castellanii highlights extensive lateral gene transfer and early evolution of tyrosine kinase signaling.</title>
        <authorList>
            <person name="Clarke M."/>
            <person name="Lohan A.J."/>
            <person name="Liu B."/>
            <person name="Lagkouvardos I."/>
            <person name="Roy S."/>
            <person name="Zafar N."/>
            <person name="Bertelli C."/>
            <person name="Schilde C."/>
            <person name="Kianianmomeni A."/>
            <person name="Burglin T.R."/>
            <person name="Frech C."/>
            <person name="Turcotte B."/>
            <person name="Kopec K.O."/>
            <person name="Synnott J.M."/>
            <person name="Choo C."/>
            <person name="Paponov I."/>
            <person name="Finkler A."/>
            <person name="Soon Heng Tan C."/>
            <person name="Hutchins A.P."/>
            <person name="Weinmeier T."/>
            <person name="Rattei T."/>
            <person name="Chu J.S."/>
            <person name="Gimenez G."/>
            <person name="Irimia M."/>
            <person name="Rigden D.J."/>
            <person name="Fitzpatrick D.A."/>
            <person name="Lorenzo-Morales J."/>
            <person name="Bateman A."/>
            <person name="Chiu C.H."/>
            <person name="Tang P."/>
            <person name="Hegemann P."/>
            <person name="Fromm H."/>
            <person name="Raoult D."/>
            <person name="Greub G."/>
            <person name="Miranda-Saavedra D."/>
            <person name="Chen N."/>
            <person name="Nash P."/>
            <person name="Ginger M.L."/>
            <person name="Horn M."/>
            <person name="Schaap P."/>
            <person name="Caler L."/>
            <person name="Loftus B."/>
        </authorList>
    </citation>
    <scope>NUCLEOTIDE SEQUENCE [LARGE SCALE GENOMIC DNA]</scope>
    <source>
        <strain evidence="3 4">Neff</strain>
    </source>
</reference>
<dbReference type="KEGG" id="acan:ACA1_019640"/>
<evidence type="ECO:0000256" key="2">
    <source>
        <dbReference type="SAM" id="MobiDB-lite"/>
    </source>
</evidence>
<dbReference type="AlphaFoldDB" id="L8GS53"/>
<evidence type="ECO:0000313" key="4">
    <source>
        <dbReference type="Proteomes" id="UP000011083"/>
    </source>
</evidence>
<name>L8GS53_ACACF</name>
<dbReference type="GO" id="GO:0043248">
    <property type="term" value="P:proteasome assembly"/>
    <property type="evidence" value="ECO:0007669"/>
    <property type="project" value="InterPro"/>
</dbReference>
<dbReference type="GO" id="GO:0006406">
    <property type="term" value="P:mRNA export from nucleus"/>
    <property type="evidence" value="ECO:0007669"/>
    <property type="project" value="InterPro"/>
</dbReference>
<organism evidence="3 4">
    <name type="scientific">Acanthamoeba castellanii (strain ATCC 30010 / Neff)</name>
    <dbReference type="NCBI Taxonomy" id="1257118"/>
    <lineage>
        <taxon>Eukaryota</taxon>
        <taxon>Amoebozoa</taxon>
        <taxon>Discosea</taxon>
        <taxon>Longamoebia</taxon>
        <taxon>Centramoebida</taxon>
        <taxon>Acanthamoebidae</taxon>
        <taxon>Acanthamoeba</taxon>
    </lineage>
</organism>
<dbReference type="PANTHER" id="PTHR16771:SF0">
    <property type="entry name" value="26S PROTEASOME COMPLEX SUBUNIT SEM1"/>
    <property type="match status" value="1"/>
</dbReference>
<feature type="region of interest" description="Disordered" evidence="2">
    <location>
        <begin position="1"/>
        <end position="57"/>
    </location>
</feature>
<sequence>MADKQQATTPAKEHVIEEDDEFEEFENEEWKEDQEDADDAKQWEDDWDDEEVDDDFSKQLRAELEKQTTAMQTS</sequence>
<dbReference type="GeneID" id="14915571"/>
<comment type="similarity">
    <text evidence="1">Belongs to the DSS1/SEM1 family.</text>
</comment>
<gene>
    <name evidence="3" type="ORF">ACA1_019640</name>
</gene>
<feature type="compositionally biased region" description="Acidic residues" evidence="2">
    <location>
        <begin position="45"/>
        <end position="54"/>
    </location>
</feature>
<evidence type="ECO:0000313" key="3">
    <source>
        <dbReference type="EMBL" id="ELR14961.1"/>
    </source>
</evidence>
<dbReference type="GO" id="GO:0000724">
    <property type="term" value="P:double-strand break repair via homologous recombination"/>
    <property type="evidence" value="ECO:0007669"/>
    <property type="project" value="TreeGrafter"/>
</dbReference>
<dbReference type="GO" id="GO:0008541">
    <property type="term" value="C:proteasome regulatory particle, lid subcomplex"/>
    <property type="evidence" value="ECO:0007669"/>
    <property type="project" value="InterPro"/>
</dbReference>